<keyword evidence="2" id="KW-1185">Reference proteome</keyword>
<dbReference type="HOGENOM" id="CLU_133777_1_0_9"/>
<comment type="caution">
    <text evidence="1">The sequence shown here is derived from an EMBL/GenBank/DDBJ whole genome shotgun (WGS) entry which is preliminary data.</text>
</comment>
<dbReference type="EMBL" id="AFZD01000015">
    <property type="protein sequence ID" value="EHL12527.1"/>
    <property type="molecule type" value="Genomic_DNA"/>
</dbReference>
<dbReference type="PATRIC" id="fig|796944.3.peg.943"/>
<evidence type="ECO:0000313" key="1">
    <source>
        <dbReference type="EMBL" id="EHL12527.1"/>
    </source>
</evidence>
<organism evidence="1 2">
    <name type="scientific">Oribacterium asaccharolyticum ACB7</name>
    <dbReference type="NCBI Taxonomy" id="796944"/>
    <lineage>
        <taxon>Bacteria</taxon>
        <taxon>Bacillati</taxon>
        <taxon>Bacillota</taxon>
        <taxon>Clostridia</taxon>
        <taxon>Lachnospirales</taxon>
        <taxon>Lachnospiraceae</taxon>
        <taxon>Oribacterium</taxon>
    </lineage>
</organism>
<dbReference type="AlphaFoldDB" id="G9WTK4"/>
<name>G9WTK4_9FIRM</name>
<dbReference type="Proteomes" id="UP000003527">
    <property type="component" value="Unassembled WGS sequence"/>
</dbReference>
<proteinExistence type="predicted"/>
<protein>
    <submittedName>
        <fullName evidence="1">Uncharacterized protein</fullName>
    </submittedName>
</protein>
<gene>
    <name evidence="1" type="ORF">HMPREF9624_00238</name>
</gene>
<evidence type="ECO:0000313" key="2">
    <source>
        <dbReference type="Proteomes" id="UP000003527"/>
    </source>
</evidence>
<accession>G9WTK4</accession>
<sequence length="170" mass="20421">MHPIIGVSAVEFLVFNQYQEVSVTKEQLKKYSREKSSIKLLTDELEQMCGETVHDYGYDYTKGFKHIIHLEGFNQKLYNQRLARLSEIKKRVEKTERWIESLEDDRLRFVIRSRYSEDRSWKWIAKKLSSVSEDYVRIMIHDKYFERNKNNSENSVYSENSDYNNNGEVD</sequence>
<reference evidence="1 2" key="1">
    <citation type="submission" date="2011-08" db="EMBL/GenBank/DDBJ databases">
        <title>The Genome Sequence of Oribacterium sp. ACB7.</title>
        <authorList>
            <consortium name="The Broad Institute Genome Sequencing Platform"/>
            <person name="Earl A."/>
            <person name="Ward D."/>
            <person name="Feldgarden M."/>
            <person name="Gevers D."/>
            <person name="Sizova M."/>
            <person name="Hazen A."/>
            <person name="Epstein S."/>
            <person name="Young S.K."/>
            <person name="Zeng Q."/>
            <person name="Gargeya S."/>
            <person name="Fitzgerald M."/>
            <person name="Haas B."/>
            <person name="Abouelleil A."/>
            <person name="Alvarado L."/>
            <person name="Arachchi H.M."/>
            <person name="Berlin A."/>
            <person name="Brown A."/>
            <person name="Chapman S.B."/>
            <person name="Chen Z."/>
            <person name="Dunbar C."/>
            <person name="Freedman E."/>
            <person name="Gearin G."/>
            <person name="Gellesch M."/>
            <person name="Goldberg J."/>
            <person name="Griggs A."/>
            <person name="Gujja S."/>
            <person name="Heiman D."/>
            <person name="Howarth C."/>
            <person name="Larson L."/>
            <person name="Lui A."/>
            <person name="MacDonald P.J.P."/>
            <person name="Montmayeur A."/>
            <person name="Murphy C."/>
            <person name="Neiman D."/>
            <person name="Pearson M."/>
            <person name="Priest M."/>
            <person name="Roberts A."/>
            <person name="Saif S."/>
            <person name="Shea T."/>
            <person name="Shenoy N."/>
            <person name="Sisk P."/>
            <person name="Stolte C."/>
            <person name="Sykes S."/>
            <person name="Wortman J."/>
            <person name="Nusbaum C."/>
            <person name="Birren B."/>
        </authorList>
    </citation>
    <scope>NUCLEOTIDE SEQUENCE [LARGE SCALE GENOMIC DNA]</scope>
    <source>
        <strain evidence="1 2">ACB7</strain>
    </source>
</reference>